<dbReference type="OrthoDB" id="9981685at2759"/>
<dbReference type="Proteomes" id="UP000677228">
    <property type="component" value="Unassembled WGS sequence"/>
</dbReference>
<name>A0A815G4N9_9BILA</name>
<dbReference type="AlphaFoldDB" id="A0A815G4N9"/>
<dbReference type="Gene3D" id="3.30.420.10">
    <property type="entry name" value="Ribonuclease H-like superfamily/Ribonuclease H"/>
    <property type="match status" value="1"/>
</dbReference>
<dbReference type="Proteomes" id="UP000663829">
    <property type="component" value="Unassembled WGS sequence"/>
</dbReference>
<evidence type="ECO:0000313" key="3">
    <source>
        <dbReference type="EMBL" id="CAF4190493.1"/>
    </source>
</evidence>
<evidence type="ECO:0008006" key="6">
    <source>
        <dbReference type="Google" id="ProtNLM"/>
    </source>
</evidence>
<accession>A0A815G4N9</accession>
<dbReference type="EMBL" id="CAJOBA010057704">
    <property type="protein sequence ID" value="CAF4302467.1"/>
    <property type="molecule type" value="Genomic_DNA"/>
</dbReference>
<keyword evidence="5" id="KW-1185">Reference proteome</keyword>
<dbReference type="Proteomes" id="UP000682733">
    <property type="component" value="Unassembled WGS sequence"/>
</dbReference>
<proteinExistence type="predicted"/>
<evidence type="ECO:0000313" key="1">
    <source>
        <dbReference type="EMBL" id="CAF1334315.1"/>
    </source>
</evidence>
<reference evidence="1" key="1">
    <citation type="submission" date="2021-02" db="EMBL/GenBank/DDBJ databases">
        <authorList>
            <person name="Nowell W R."/>
        </authorList>
    </citation>
    <scope>NUCLEOTIDE SEQUENCE</scope>
</reference>
<dbReference type="EMBL" id="CAJNOK010035622">
    <property type="protein sequence ID" value="CAF1515076.1"/>
    <property type="molecule type" value="Genomic_DNA"/>
</dbReference>
<evidence type="ECO:0000313" key="2">
    <source>
        <dbReference type="EMBL" id="CAF1515076.1"/>
    </source>
</evidence>
<evidence type="ECO:0000313" key="5">
    <source>
        <dbReference type="Proteomes" id="UP000663829"/>
    </source>
</evidence>
<comment type="caution">
    <text evidence="1">The sequence shown here is derived from an EMBL/GenBank/DDBJ whole genome shotgun (WGS) entry which is preliminary data.</text>
</comment>
<dbReference type="EMBL" id="CAJNOQ010014075">
    <property type="protein sequence ID" value="CAF1334315.1"/>
    <property type="molecule type" value="Genomic_DNA"/>
</dbReference>
<dbReference type="EMBL" id="CAJOBC010055100">
    <property type="protein sequence ID" value="CAF4190493.1"/>
    <property type="molecule type" value="Genomic_DNA"/>
</dbReference>
<protein>
    <recommendedName>
        <fullName evidence="6">Transposase</fullName>
    </recommendedName>
</protein>
<evidence type="ECO:0000313" key="4">
    <source>
        <dbReference type="EMBL" id="CAF4302467.1"/>
    </source>
</evidence>
<sequence>MVWLGACSQALTPLVILDEGSVDHTVYIEKVLPVAKKFGAKMLGGDWTFQQNNAPAHKQHLTQEWCRRNLPSFISKERWPANSQDFNPLDYCIWNDLVQAMDWRKVTTKLTLITELKRAVKKLRLKVVVQNVEIISGKVEII</sequence>
<organism evidence="1 5">
    <name type="scientific">Didymodactylos carnosus</name>
    <dbReference type="NCBI Taxonomy" id="1234261"/>
    <lineage>
        <taxon>Eukaryota</taxon>
        <taxon>Metazoa</taxon>
        <taxon>Spiralia</taxon>
        <taxon>Gnathifera</taxon>
        <taxon>Rotifera</taxon>
        <taxon>Eurotatoria</taxon>
        <taxon>Bdelloidea</taxon>
        <taxon>Philodinida</taxon>
        <taxon>Philodinidae</taxon>
        <taxon>Didymodactylos</taxon>
    </lineage>
</organism>
<gene>
    <name evidence="1" type="ORF">GPM918_LOCUS30112</name>
    <name evidence="2" type="ORF">OVA965_LOCUS37544</name>
    <name evidence="3" type="ORF">SRO942_LOCUS30716</name>
    <name evidence="4" type="ORF">TMI583_LOCUS38630</name>
</gene>
<dbReference type="Proteomes" id="UP000681722">
    <property type="component" value="Unassembled WGS sequence"/>
</dbReference>
<dbReference type="InterPro" id="IPR036397">
    <property type="entry name" value="RNaseH_sf"/>
</dbReference>
<dbReference type="GO" id="GO:0003676">
    <property type="term" value="F:nucleic acid binding"/>
    <property type="evidence" value="ECO:0007669"/>
    <property type="project" value="InterPro"/>
</dbReference>